<protein>
    <submittedName>
        <fullName evidence="1">2208_t:CDS:1</fullName>
    </submittedName>
</protein>
<evidence type="ECO:0000313" key="2">
    <source>
        <dbReference type="Proteomes" id="UP000789525"/>
    </source>
</evidence>
<feature type="non-terminal residue" evidence="1">
    <location>
        <position position="1"/>
    </location>
</feature>
<reference evidence="1" key="1">
    <citation type="submission" date="2021-06" db="EMBL/GenBank/DDBJ databases">
        <authorList>
            <person name="Kallberg Y."/>
            <person name="Tangrot J."/>
            <person name="Rosling A."/>
        </authorList>
    </citation>
    <scope>NUCLEOTIDE SEQUENCE</scope>
    <source>
        <strain evidence="1">CL356</strain>
    </source>
</reference>
<keyword evidence="2" id="KW-1185">Reference proteome</keyword>
<accession>A0ACA9QSV7</accession>
<feature type="non-terminal residue" evidence="1">
    <location>
        <position position="229"/>
    </location>
</feature>
<sequence length="229" mass="24370">LKIINQRQEPDARDLEIESLFFSSNDQILEDVLSDQVHGVGVVQKVLASPYVDPSEKQRLAEKVKIVLGKLKVQQVQGYKRLMEELGMVGDSSIGGTSLNATPSPVGIPPPGVFSTPLPPDFAAAAAYYAAAFASQQIQQAAVSTPTSENSNEQIVSQTTGQQSSNEGSSTNSSASVSTSTSSTPYPQPTPISRGGYVWTSGYVQPSGLSIYAPDNDPGKKRYQATMSR</sequence>
<comment type="caution">
    <text evidence="1">The sequence shown here is derived from an EMBL/GenBank/DDBJ whole genome shotgun (WGS) entry which is preliminary data.</text>
</comment>
<organism evidence="1 2">
    <name type="scientific">Acaulospora colombiana</name>
    <dbReference type="NCBI Taxonomy" id="27376"/>
    <lineage>
        <taxon>Eukaryota</taxon>
        <taxon>Fungi</taxon>
        <taxon>Fungi incertae sedis</taxon>
        <taxon>Mucoromycota</taxon>
        <taxon>Glomeromycotina</taxon>
        <taxon>Glomeromycetes</taxon>
        <taxon>Diversisporales</taxon>
        <taxon>Acaulosporaceae</taxon>
        <taxon>Acaulospora</taxon>
    </lineage>
</organism>
<dbReference type="EMBL" id="CAJVPT010056923">
    <property type="protein sequence ID" value="CAG8757591.1"/>
    <property type="molecule type" value="Genomic_DNA"/>
</dbReference>
<dbReference type="Proteomes" id="UP000789525">
    <property type="component" value="Unassembled WGS sequence"/>
</dbReference>
<evidence type="ECO:0000313" key="1">
    <source>
        <dbReference type="EMBL" id="CAG8757591.1"/>
    </source>
</evidence>
<gene>
    <name evidence="1" type="ORF">ACOLOM_LOCUS13039</name>
</gene>
<name>A0ACA9QSV7_9GLOM</name>
<proteinExistence type="predicted"/>